<dbReference type="RefSeq" id="WP_035251250.1">
    <property type="nucleotide sequence ID" value="NZ_AQQY01000006.1"/>
</dbReference>
<evidence type="ECO:0000256" key="1">
    <source>
        <dbReference type="ARBA" id="ARBA00001931"/>
    </source>
</evidence>
<feature type="signal peptide" evidence="4">
    <location>
        <begin position="1"/>
        <end position="28"/>
    </location>
</feature>
<dbReference type="PATRIC" id="fig|1461693.3.peg.2126"/>
<feature type="domain" description="Pyrrolo-quinoline quinone repeat" evidence="5">
    <location>
        <begin position="34"/>
        <end position="334"/>
    </location>
</feature>
<dbReference type="STRING" id="1461693.ATO10_10500"/>
<dbReference type="SUPFAM" id="SSF50998">
    <property type="entry name" value="Quinoprotein alcohol dehydrogenase-like"/>
    <property type="match status" value="1"/>
</dbReference>
<dbReference type="AlphaFoldDB" id="A0A058ZJJ6"/>
<feature type="chain" id="PRO_5001572228" evidence="4">
    <location>
        <begin position="29"/>
        <end position="551"/>
    </location>
</feature>
<reference evidence="6 7" key="1">
    <citation type="submission" date="2013-04" db="EMBL/GenBank/DDBJ databases">
        <title>Shimia sp. 22II-S11-Z10 Genome Sequencing.</title>
        <authorList>
            <person name="Lai Q."/>
            <person name="Li G."/>
            <person name="Shao Z."/>
        </authorList>
    </citation>
    <scope>NUCLEOTIDE SEQUENCE [LARGE SCALE GENOMIC DNA]</scope>
    <source>
        <strain evidence="7">22II-S11-Z10</strain>
    </source>
</reference>
<dbReference type="OrthoDB" id="9794322at2"/>
<comment type="similarity">
    <text evidence="2">Belongs to the bacterial PQQ dehydrogenase family.</text>
</comment>
<dbReference type="InterPro" id="IPR002372">
    <property type="entry name" value="PQQ_rpt_dom"/>
</dbReference>
<keyword evidence="3" id="KW-0560">Oxidoreductase</keyword>
<organism evidence="6 7">
    <name type="scientific">Actibacterium atlanticum</name>
    <dbReference type="NCBI Taxonomy" id="1461693"/>
    <lineage>
        <taxon>Bacteria</taxon>
        <taxon>Pseudomonadati</taxon>
        <taxon>Pseudomonadota</taxon>
        <taxon>Alphaproteobacteria</taxon>
        <taxon>Rhodobacterales</taxon>
        <taxon>Roseobacteraceae</taxon>
        <taxon>Actibacterium</taxon>
    </lineage>
</organism>
<evidence type="ECO:0000256" key="3">
    <source>
        <dbReference type="ARBA" id="ARBA00023002"/>
    </source>
</evidence>
<dbReference type="Gene3D" id="2.140.10.10">
    <property type="entry name" value="Quinoprotein alcohol dehydrogenase-like superfamily"/>
    <property type="match status" value="1"/>
</dbReference>
<evidence type="ECO:0000256" key="4">
    <source>
        <dbReference type="SAM" id="SignalP"/>
    </source>
</evidence>
<dbReference type="PANTHER" id="PTHR32303:SF20">
    <property type="entry name" value="QUINOPROTEIN ETHANOL DEHYDROGENASE"/>
    <property type="match status" value="1"/>
</dbReference>
<dbReference type="Pfam" id="PF01011">
    <property type="entry name" value="PQQ"/>
    <property type="match status" value="2"/>
</dbReference>
<dbReference type="SMART" id="SM00564">
    <property type="entry name" value="PQQ"/>
    <property type="match status" value="5"/>
</dbReference>
<dbReference type="PANTHER" id="PTHR32303">
    <property type="entry name" value="QUINOPROTEIN ALCOHOL DEHYDROGENASE (CYTOCHROME C)"/>
    <property type="match status" value="1"/>
</dbReference>
<protein>
    <submittedName>
        <fullName evidence="6">PQQ-dependent enzyme-like protein</fullName>
    </submittedName>
</protein>
<dbReference type="InterPro" id="IPR018391">
    <property type="entry name" value="PQQ_b-propeller_rpt"/>
</dbReference>
<proteinExistence type="inferred from homology"/>
<keyword evidence="7" id="KW-1185">Reference proteome</keyword>
<evidence type="ECO:0000313" key="7">
    <source>
        <dbReference type="Proteomes" id="UP000024836"/>
    </source>
</evidence>
<dbReference type="Proteomes" id="UP000024836">
    <property type="component" value="Unassembled WGS sequence"/>
</dbReference>
<comment type="caution">
    <text evidence="6">The sequence shown here is derived from an EMBL/GenBank/DDBJ whole genome shotgun (WGS) entry which is preliminary data.</text>
</comment>
<comment type="cofactor">
    <cofactor evidence="1">
        <name>pyrroloquinoline quinone</name>
        <dbReference type="ChEBI" id="CHEBI:58442"/>
    </cofactor>
</comment>
<dbReference type="EMBL" id="AQQY01000006">
    <property type="protein sequence ID" value="KCV81769.1"/>
    <property type="molecule type" value="Genomic_DNA"/>
</dbReference>
<accession>A0A058ZJJ6</accession>
<evidence type="ECO:0000313" key="6">
    <source>
        <dbReference type="EMBL" id="KCV81769.1"/>
    </source>
</evidence>
<gene>
    <name evidence="6" type="ORF">ATO10_10500</name>
</gene>
<name>A0A058ZJJ6_9RHOB</name>
<feature type="domain" description="Pyrrolo-quinoline quinone repeat" evidence="5">
    <location>
        <begin position="450"/>
        <end position="514"/>
    </location>
</feature>
<evidence type="ECO:0000259" key="5">
    <source>
        <dbReference type="Pfam" id="PF01011"/>
    </source>
</evidence>
<dbReference type="GO" id="GO:0016491">
    <property type="term" value="F:oxidoreductase activity"/>
    <property type="evidence" value="ECO:0007669"/>
    <property type="project" value="UniProtKB-KW"/>
</dbReference>
<keyword evidence="4" id="KW-0732">Signal</keyword>
<sequence>MPKTFKLGMLGTAFAATLAVLAPGSAVADGHEDWPKYHRTDDGWRYSPLDQINADTIKDLRVAWIHQPGDIQHGLQATPIIVDGIVYYVGPNNNVYAVNGETGETIWHYKPDLDPIVRRVFYQAASRGVTVGHGMVYLGTLDGRYIALDQETGKVKWSRQITILEECYGCLFSSPPQLAGDILYGGTTGGDQPQRGKIWAVNALTGEPAWTFDTISDDQASWPGDTGDVGGGGAWMPGQYDAKRDAIIIGTSNAAPDFFGSIREGDNLYTASVLAIDAPSGELKWYHQEVPHDVWDYDSAYESVTIEHEGKDVIFHLNKGGFVSVLNKDDGSVVNVWPLSQTYNWVESIDPKTGELIGRNEPVEGEETTLCPYLLGVRSWNHGAYSPDTGLWYTNAMEVCNRIVAAPQNHEEIGIAGLYLGVSVLEAVDPPGQKASARLDARDPITGELKWTVDYPIPGLGSVLATAGGLVFNGDVHGVVRAYNDQTGEEVWSFATGSGIRSGIVSYGVDGKQYLLVPSGFGSHAPGFMASAFPDIVGLPGGAALIAFALD</sequence>
<dbReference type="eggNOG" id="COG4993">
    <property type="taxonomic scope" value="Bacteria"/>
</dbReference>
<evidence type="ECO:0000256" key="2">
    <source>
        <dbReference type="ARBA" id="ARBA00008156"/>
    </source>
</evidence>
<dbReference type="InterPro" id="IPR011047">
    <property type="entry name" value="Quinoprotein_ADH-like_sf"/>
</dbReference>